<name>A0A160LK79_BACTI</name>
<gene>
    <name evidence="1" type="ORF">ATN07_33065</name>
</gene>
<proteinExistence type="predicted"/>
<geneLocation type="plasmid" evidence="1">
    <name>pAM65-52-3-235K</name>
</geneLocation>
<organism evidence="1">
    <name type="scientific">Bacillus thuringiensis subsp. israelensis</name>
    <dbReference type="NCBI Taxonomy" id="1430"/>
    <lineage>
        <taxon>Bacteria</taxon>
        <taxon>Bacillati</taxon>
        <taxon>Bacillota</taxon>
        <taxon>Bacilli</taxon>
        <taxon>Bacillales</taxon>
        <taxon>Bacillaceae</taxon>
        <taxon>Bacillus</taxon>
        <taxon>Bacillus cereus group</taxon>
    </lineage>
</organism>
<sequence length="368" mass="41763">MYIDKMFEELKAKMVHELQQVTLSNFNRYEEWAKPHHRIIEQLVELSKMSYEGGGVGLDVVLEPTEVLAPEAIVVEPVEMVDTYPVGHVFTFLKKAFGGVIEELKYPIPEELVRKLSMENENKIEVTGIKGQFQDGSPIYEFSIVDRKNVPNPYLSEIKMGIVEEIGSRLVVTSTNSGAIFVNESPACLYINEKDANRFKISKGDVIDGRFYTNNITNSFRATYKYDTEEIEQTASIESKRLVHRQNNATESELGFSMIDRLDKKPFLNKKILLVGLEGRMNNFKDSLDGVEEIQLTHLTGDEHKQKIRAQILKSDYVIISTQENSHDASKYVAKICNEFFVPCKSTSADGLFGVLMDVKELIDQQAA</sequence>
<accession>A0A160LK79</accession>
<reference evidence="1" key="1">
    <citation type="journal article" date="2017" name="Res. Microbiol.">
        <title>Comparative genomics of extrachromosomal elements in Bacillus thuringiensis subsp. israelensis.</title>
        <authorList>
            <person name="Bolotin A."/>
            <person name="Gillis A."/>
            <person name="Sanchis V."/>
            <person name="Nielsen-LeRoux C."/>
            <person name="Mahillon J."/>
            <person name="Lereclus D."/>
            <person name="Sorokin A."/>
        </authorList>
    </citation>
    <scope>NUCLEOTIDE SEQUENCE</scope>
    <source>
        <strain evidence="1">AM65-52</strain>
        <plasmid evidence="1">pAM65-52-3-235K</plasmid>
    </source>
</reference>
<evidence type="ECO:0000313" key="1">
    <source>
        <dbReference type="EMBL" id="AND28543.1"/>
    </source>
</evidence>
<protein>
    <recommendedName>
        <fullName evidence="2">DUF2325 domain-containing protein</fullName>
    </recommendedName>
</protein>
<dbReference type="RefSeq" id="WP_000275048.1">
    <property type="nucleotide sequence ID" value="NZ_CP013278.1"/>
</dbReference>
<dbReference type="EMBL" id="CP013278">
    <property type="protein sequence ID" value="AND28543.1"/>
    <property type="molecule type" value="Genomic_DNA"/>
</dbReference>
<dbReference type="AlphaFoldDB" id="A0A160LK79"/>
<evidence type="ECO:0008006" key="2">
    <source>
        <dbReference type="Google" id="ProtNLM"/>
    </source>
</evidence>
<dbReference type="PATRIC" id="fig|1430.6.peg.2095"/>
<keyword evidence="1" id="KW-0614">Plasmid</keyword>